<evidence type="ECO:0000313" key="2">
    <source>
        <dbReference type="EMBL" id="GET33463.1"/>
    </source>
</evidence>
<comment type="caution">
    <text evidence="2">The sequence shown here is derived from an EMBL/GenBank/DDBJ whole genome shotgun (WGS) entry which is preliminary data.</text>
</comment>
<protein>
    <submittedName>
        <fullName evidence="2">Uncharacterized protein</fullName>
    </submittedName>
</protein>
<evidence type="ECO:0000313" key="3">
    <source>
        <dbReference type="Proteomes" id="UP000391834"/>
    </source>
</evidence>
<dbReference type="Proteomes" id="UP000391834">
    <property type="component" value="Unassembled WGS sequence"/>
</dbReference>
<feature type="region of interest" description="Disordered" evidence="1">
    <location>
        <begin position="1"/>
        <end position="24"/>
    </location>
</feature>
<dbReference type="AlphaFoldDB" id="A0A5M4B0Z0"/>
<name>A0A5M4B0Z0_9BACT</name>
<sequence length="62" mass="6765">MERIREKMKGSGETMTIAGEMMETPGATIESAGEKETIAGEMIFAKHQIKLIIRMIALAGLI</sequence>
<keyword evidence="3" id="KW-1185">Reference proteome</keyword>
<organism evidence="2 3">
    <name type="scientific">Prolixibacter bellariivorans</name>
    <dbReference type="NCBI Taxonomy" id="314319"/>
    <lineage>
        <taxon>Bacteria</taxon>
        <taxon>Pseudomonadati</taxon>
        <taxon>Bacteroidota</taxon>
        <taxon>Bacteroidia</taxon>
        <taxon>Marinilabiliales</taxon>
        <taxon>Prolixibacteraceae</taxon>
        <taxon>Prolixibacter</taxon>
    </lineage>
</organism>
<proteinExistence type="predicted"/>
<feature type="compositionally biased region" description="Basic and acidic residues" evidence="1">
    <location>
        <begin position="1"/>
        <end position="10"/>
    </location>
</feature>
<reference evidence="2 3" key="1">
    <citation type="submission" date="2019-10" db="EMBL/GenBank/DDBJ databases">
        <title>Prolixibacter strains distinguished by the presence of nitrate reductase genes were adept at nitrate-dependent anaerobic corrosion of metallic iron and carbon steel.</title>
        <authorList>
            <person name="Iino T."/>
            <person name="Shono N."/>
            <person name="Ito K."/>
            <person name="Nakamura R."/>
            <person name="Sueoka K."/>
            <person name="Harayama S."/>
            <person name="Ohkuma M."/>
        </authorList>
    </citation>
    <scope>NUCLEOTIDE SEQUENCE [LARGE SCALE GENOMIC DNA]</scope>
    <source>
        <strain evidence="2 3">JCM 13498</strain>
    </source>
</reference>
<evidence type="ECO:0000256" key="1">
    <source>
        <dbReference type="SAM" id="MobiDB-lite"/>
    </source>
</evidence>
<accession>A0A5M4B0Z0</accession>
<gene>
    <name evidence="2" type="ORF">PbJCM13498_23260</name>
</gene>
<dbReference type="EMBL" id="BLAX01000001">
    <property type="protein sequence ID" value="GET33463.1"/>
    <property type="molecule type" value="Genomic_DNA"/>
</dbReference>